<dbReference type="CDD" id="cd07313">
    <property type="entry name" value="terB_like_2"/>
    <property type="match status" value="1"/>
</dbReference>
<evidence type="ECO:0000313" key="2">
    <source>
        <dbReference type="EMBL" id="PXV71009.1"/>
    </source>
</evidence>
<reference evidence="2 3" key="1">
    <citation type="submission" date="2018-04" db="EMBL/GenBank/DDBJ databases">
        <title>Genomic Encyclopedia of Type Strains, Phase IV (KMG-IV): sequencing the most valuable type-strain genomes for metagenomic binning, comparative biology and taxonomic classification.</title>
        <authorList>
            <person name="Goeker M."/>
        </authorList>
    </citation>
    <scope>NUCLEOTIDE SEQUENCE [LARGE SCALE GENOMIC DNA]</scope>
    <source>
        <strain evidence="2 3">DSM 104150</strain>
    </source>
</reference>
<gene>
    <name evidence="2" type="ORF">C8D93_10147</name>
</gene>
<dbReference type="Pfam" id="PF05099">
    <property type="entry name" value="TerB"/>
    <property type="match status" value="1"/>
</dbReference>
<dbReference type="SUPFAM" id="SSF158682">
    <property type="entry name" value="TerB-like"/>
    <property type="match status" value="1"/>
</dbReference>
<evidence type="ECO:0000313" key="3">
    <source>
        <dbReference type="Proteomes" id="UP000248330"/>
    </source>
</evidence>
<accession>A0A318EE12</accession>
<evidence type="ECO:0000259" key="1">
    <source>
        <dbReference type="Pfam" id="PF05099"/>
    </source>
</evidence>
<protein>
    <submittedName>
        <fullName evidence="2">Putative tellurite resistance protein B-like protein</fullName>
    </submittedName>
</protein>
<dbReference type="RefSeq" id="WP_110263171.1">
    <property type="nucleotide sequence ID" value="NZ_CAWNXA010000001.1"/>
</dbReference>
<dbReference type="Proteomes" id="UP000248330">
    <property type="component" value="Unassembled WGS sequence"/>
</dbReference>
<dbReference type="InterPro" id="IPR029024">
    <property type="entry name" value="TerB-like"/>
</dbReference>
<comment type="caution">
    <text evidence="2">The sequence shown here is derived from an EMBL/GenBank/DDBJ whole genome shotgun (WGS) entry which is preliminary data.</text>
</comment>
<dbReference type="EMBL" id="QICN01000001">
    <property type="protein sequence ID" value="PXV71009.1"/>
    <property type="molecule type" value="Genomic_DNA"/>
</dbReference>
<dbReference type="InterPro" id="IPR007791">
    <property type="entry name" value="DjlA_N"/>
</dbReference>
<sequence>MLDKLARMLRGANGASAGEEPVHRHLAMAVLLVETARADFADQGEERDVMRRALVDALGLNPDEAAELVDSAFSHSREAVSLHGFLDTLNRELDADGKRQLLEWLWRVAFADGRVDPQEEARVRQLAELLFLPHSEFVRMRLKVEAEQAAREQD</sequence>
<feature type="domain" description="Co-chaperone DjlA N-terminal" evidence="1">
    <location>
        <begin position="25"/>
        <end position="141"/>
    </location>
</feature>
<keyword evidence="3" id="KW-1185">Reference proteome</keyword>
<dbReference type="OrthoDB" id="5294347at2"/>
<dbReference type="Gene3D" id="1.10.3680.10">
    <property type="entry name" value="TerB-like"/>
    <property type="match status" value="1"/>
</dbReference>
<dbReference type="AlphaFoldDB" id="A0A318EE12"/>
<proteinExistence type="predicted"/>
<name>A0A318EE12_9GAMM</name>
<organism evidence="2 3">
    <name type="scientific">Sinimarinibacterium flocculans</name>
    <dbReference type="NCBI Taxonomy" id="985250"/>
    <lineage>
        <taxon>Bacteria</taxon>
        <taxon>Pseudomonadati</taxon>
        <taxon>Pseudomonadota</taxon>
        <taxon>Gammaproteobacteria</taxon>
        <taxon>Nevskiales</taxon>
        <taxon>Nevskiaceae</taxon>
        <taxon>Sinimarinibacterium</taxon>
    </lineage>
</organism>